<dbReference type="PANTHER" id="PTHR48111">
    <property type="entry name" value="REGULATOR OF RPOS"/>
    <property type="match status" value="1"/>
</dbReference>
<protein>
    <submittedName>
        <fullName evidence="10">Response regulator transcription factor</fullName>
    </submittedName>
</protein>
<dbReference type="Gene3D" id="1.10.10.10">
    <property type="entry name" value="Winged helix-like DNA-binding domain superfamily/Winged helix DNA-binding domain"/>
    <property type="match status" value="1"/>
</dbReference>
<feature type="domain" description="OmpR/PhoB-type" evidence="9">
    <location>
        <begin position="124"/>
        <end position="218"/>
    </location>
</feature>
<name>A0ABW4YQP7_9BACL</name>
<proteinExistence type="predicted"/>
<evidence type="ECO:0000256" key="1">
    <source>
        <dbReference type="ARBA" id="ARBA00022553"/>
    </source>
</evidence>
<comment type="caution">
    <text evidence="10">The sequence shown here is derived from an EMBL/GenBank/DDBJ whole genome shotgun (WGS) entry which is preliminary data.</text>
</comment>
<keyword evidence="4 7" id="KW-0238">DNA-binding</keyword>
<evidence type="ECO:0000256" key="7">
    <source>
        <dbReference type="PROSITE-ProRule" id="PRU01091"/>
    </source>
</evidence>
<dbReference type="InterPro" id="IPR011006">
    <property type="entry name" value="CheY-like_superfamily"/>
</dbReference>
<evidence type="ECO:0000256" key="3">
    <source>
        <dbReference type="ARBA" id="ARBA00023015"/>
    </source>
</evidence>
<dbReference type="SMART" id="SM00862">
    <property type="entry name" value="Trans_reg_C"/>
    <property type="match status" value="1"/>
</dbReference>
<dbReference type="InterPro" id="IPR001867">
    <property type="entry name" value="OmpR/PhoB-type_DNA-bd"/>
</dbReference>
<feature type="domain" description="Response regulatory" evidence="8">
    <location>
        <begin position="4"/>
        <end position="118"/>
    </location>
</feature>
<evidence type="ECO:0000259" key="9">
    <source>
        <dbReference type="PROSITE" id="PS51755"/>
    </source>
</evidence>
<dbReference type="InterPro" id="IPR039420">
    <property type="entry name" value="WalR-like"/>
</dbReference>
<dbReference type="SUPFAM" id="SSF52172">
    <property type="entry name" value="CheY-like"/>
    <property type="match status" value="1"/>
</dbReference>
<evidence type="ECO:0000313" key="11">
    <source>
        <dbReference type="Proteomes" id="UP001597362"/>
    </source>
</evidence>
<keyword evidence="5" id="KW-0804">Transcription</keyword>
<dbReference type="Pfam" id="PF00486">
    <property type="entry name" value="Trans_reg_C"/>
    <property type="match status" value="1"/>
</dbReference>
<dbReference type="InterPro" id="IPR001789">
    <property type="entry name" value="Sig_transdc_resp-reg_receiver"/>
</dbReference>
<evidence type="ECO:0000256" key="4">
    <source>
        <dbReference type="ARBA" id="ARBA00023125"/>
    </source>
</evidence>
<accession>A0ABW4YQP7</accession>
<dbReference type="CDD" id="cd17574">
    <property type="entry name" value="REC_OmpR"/>
    <property type="match status" value="1"/>
</dbReference>
<reference evidence="11" key="1">
    <citation type="journal article" date="2019" name="Int. J. Syst. Evol. Microbiol.">
        <title>The Global Catalogue of Microorganisms (GCM) 10K type strain sequencing project: providing services to taxonomists for standard genome sequencing and annotation.</title>
        <authorList>
            <consortium name="The Broad Institute Genomics Platform"/>
            <consortium name="The Broad Institute Genome Sequencing Center for Infectious Disease"/>
            <person name="Wu L."/>
            <person name="Ma J."/>
        </authorList>
    </citation>
    <scope>NUCLEOTIDE SEQUENCE [LARGE SCALE GENOMIC DNA]</scope>
    <source>
        <strain evidence="11">GH52</strain>
    </source>
</reference>
<dbReference type="Proteomes" id="UP001597362">
    <property type="component" value="Unassembled WGS sequence"/>
</dbReference>
<dbReference type="Pfam" id="PF00072">
    <property type="entry name" value="Response_reg"/>
    <property type="match status" value="1"/>
</dbReference>
<dbReference type="PROSITE" id="PS51755">
    <property type="entry name" value="OMPR_PHOB"/>
    <property type="match status" value="1"/>
</dbReference>
<sequence>MSITILYLEDELTIVEVTSEYMKMKDYTVVHVADGLTAIEQLQANVFDLAILDIMVPEKSGLEVLAHIHEHYPSLPVIMLSALEDELTQINAFNLFADDYITKPFSPILLLKRIEAVLRRHKPQPQIEQKGLELRADAYEVWYNGVSLQFTVTEFLLFQTLYNYPQQVFTREQLLTIVFADDYYPNDRIIDAHIKNIRKKLPTPIIKTVIGLGYQINLSSL</sequence>
<dbReference type="RefSeq" id="WP_377775602.1">
    <property type="nucleotide sequence ID" value="NZ_JBHUHO010000049.1"/>
</dbReference>
<feature type="DNA-binding region" description="OmpR/PhoB-type" evidence="7">
    <location>
        <begin position="124"/>
        <end position="218"/>
    </location>
</feature>
<evidence type="ECO:0000313" key="10">
    <source>
        <dbReference type="EMBL" id="MFD2118059.1"/>
    </source>
</evidence>
<dbReference type="EMBL" id="JBHUHO010000049">
    <property type="protein sequence ID" value="MFD2118059.1"/>
    <property type="molecule type" value="Genomic_DNA"/>
</dbReference>
<dbReference type="CDD" id="cd00383">
    <property type="entry name" value="trans_reg_C"/>
    <property type="match status" value="1"/>
</dbReference>
<dbReference type="Gene3D" id="3.40.50.2300">
    <property type="match status" value="1"/>
</dbReference>
<gene>
    <name evidence="10" type="ORF">ACFSJH_20365</name>
</gene>
<dbReference type="PROSITE" id="PS50110">
    <property type="entry name" value="RESPONSE_REGULATORY"/>
    <property type="match status" value="1"/>
</dbReference>
<dbReference type="SMART" id="SM00448">
    <property type="entry name" value="REC"/>
    <property type="match status" value="1"/>
</dbReference>
<dbReference type="InterPro" id="IPR036388">
    <property type="entry name" value="WH-like_DNA-bd_sf"/>
</dbReference>
<evidence type="ECO:0000259" key="8">
    <source>
        <dbReference type="PROSITE" id="PS50110"/>
    </source>
</evidence>
<keyword evidence="1 6" id="KW-0597">Phosphoprotein</keyword>
<keyword evidence="2" id="KW-0902">Two-component regulatory system</keyword>
<dbReference type="PANTHER" id="PTHR48111:SF21">
    <property type="entry name" value="DNA-BINDING DUAL MASTER TRANSCRIPTIONAL REGULATOR RPAA"/>
    <property type="match status" value="1"/>
</dbReference>
<keyword evidence="11" id="KW-1185">Reference proteome</keyword>
<feature type="modified residue" description="4-aspartylphosphate" evidence="6">
    <location>
        <position position="53"/>
    </location>
</feature>
<evidence type="ECO:0000256" key="6">
    <source>
        <dbReference type="PROSITE-ProRule" id="PRU00169"/>
    </source>
</evidence>
<evidence type="ECO:0000256" key="2">
    <source>
        <dbReference type="ARBA" id="ARBA00023012"/>
    </source>
</evidence>
<keyword evidence="3" id="KW-0805">Transcription regulation</keyword>
<evidence type="ECO:0000256" key="5">
    <source>
        <dbReference type="ARBA" id="ARBA00023163"/>
    </source>
</evidence>
<organism evidence="10 11">
    <name type="scientific">Paenibacillus yanchengensis</name>
    <dbReference type="NCBI Taxonomy" id="2035833"/>
    <lineage>
        <taxon>Bacteria</taxon>
        <taxon>Bacillati</taxon>
        <taxon>Bacillota</taxon>
        <taxon>Bacilli</taxon>
        <taxon>Bacillales</taxon>
        <taxon>Paenibacillaceae</taxon>
        <taxon>Paenibacillus</taxon>
    </lineage>
</organism>